<keyword evidence="2" id="KW-1185">Reference proteome</keyword>
<dbReference type="RefSeq" id="WP_163607760.1">
    <property type="nucleotide sequence ID" value="NZ_JAABOO010000003.1"/>
</dbReference>
<reference evidence="1 2" key="1">
    <citation type="submission" date="2020-01" db="EMBL/GenBank/DDBJ databases">
        <title>Leptobacterium flavescens.</title>
        <authorList>
            <person name="Wang G."/>
        </authorList>
    </citation>
    <scope>NUCLEOTIDE SEQUENCE [LARGE SCALE GENOMIC DNA]</scope>
    <source>
        <strain evidence="1 2">KCTC 22160</strain>
    </source>
</reference>
<proteinExistence type="predicted"/>
<protein>
    <recommendedName>
        <fullName evidence="3">Lipoprotein</fullName>
    </recommendedName>
</protein>
<name>A0A6P0UPS1_9FLAO</name>
<evidence type="ECO:0008006" key="3">
    <source>
        <dbReference type="Google" id="ProtNLM"/>
    </source>
</evidence>
<dbReference type="EMBL" id="JAABOO010000003">
    <property type="protein sequence ID" value="NER14470.1"/>
    <property type="molecule type" value="Genomic_DNA"/>
</dbReference>
<sequence>MKTLSGIIRLLIFSFLILACSHNSKLQRGQFQSREIVNRTTEEMLNHYQNAIYLEGDFQLERLEKDQWSISTGTEDLRHTFLISGFDSPADINMEINSVYYLENGLLLNNNLFLGVEGNIDSRLQKDLEHLTSMNNSIRHHKIGKLVHLWSPGDDPDFKQPTPQELRARINRIDGHDGDCEQGGEGATSCSVTSSTGSGCSVSCGSGYYACCNETAFGPNDCHCHSDTDQNVID</sequence>
<accession>A0A6P0UPS1</accession>
<gene>
    <name evidence="1" type="ORF">GWK08_13535</name>
</gene>
<dbReference type="AlphaFoldDB" id="A0A6P0UPS1"/>
<evidence type="ECO:0000313" key="1">
    <source>
        <dbReference type="EMBL" id="NER14470.1"/>
    </source>
</evidence>
<dbReference type="PROSITE" id="PS51257">
    <property type="entry name" value="PROKAR_LIPOPROTEIN"/>
    <property type="match status" value="1"/>
</dbReference>
<dbReference type="Proteomes" id="UP000468581">
    <property type="component" value="Unassembled WGS sequence"/>
</dbReference>
<evidence type="ECO:0000313" key="2">
    <source>
        <dbReference type="Proteomes" id="UP000468581"/>
    </source>
</evidence>
<comment type="caution">
    <text evidence="1">The sequence shown here is derived from an EMBL/GenBank/DDBJ whole genome shotgun (WGS) entry which is preliminary data.</text>
</comment>
<organism evidence="1 2">
    <name type="scientific">Leptobacterium flavescens</name>
    <dbReference type="NCBI Taxonomy" id="472055"/>
    <lineage>
        <taxon>Bacteria</taxon>
        <taxon>Pseudomonadati</taxon>
        <taxon>Bacteroidota</taxon>
        <taxon>Flavobacteriia</taxon>
        <taxon>Flavobacteriales</taxon>
        <taxon>Flavobacteriaceae</taxon>
        <taxon>Leptobacterium</taxon>
    </lineage>
</organism>